<evidence type="ECO:0000313" key="3">
    <source>
        <dbReference type="Proteomes" id="UP000198736"/>
    </source>
</evidence>
<organism evidence="2 3">
    <name type="scientific">Candidatus Nitrospira nitrificans</name>
    <dbReference type="NCBI Taxonomy" id="1742973"/>
    <lineage>
        <taxon>Bacteria</taxon>
        <taxon>Pseudomonadati</taxon>
        <taxon>Nitrospirota</taxon>
        <taxon>Nitrospiria</taxon>
        <taxon>Nitrospirales</taxon>
        <taxon>Nitrospiraceae</taxon>
        <taxon>Nitrospira</taxon>
    </lineage>
</organism>
<evidence type="ECO:0000313" key="2">
    <source>
        <dbReference type="EMBL" id="CUS38740.1"/>
    </source>
</evidence>
<dbReference type="AlphaFoldDB" id="A0A0S4LRS7"/>
<sequence length="55" mass="6057">MSRKVDAIPKGYEGATEHPGSAYRSWQHRAQDANRLLDRDAVIGAFGFGQIGQLL</sequence>
<proteinExistence type="predicted"/>
<protein>
    <submittedName>
        <fullName evidence="2">Uncharacterized protein</fullName>
    </submittedName>
</protein>
<gene>
    <name evidence="2" type="ORF">COMA2_50244</name>
</gene>
<feature type="region of interest" description="Disordered" evidence="1">
    <location>
        <begin position="1"/>
        <end position="24"/>
    </location>
</feature>
<accession>A0A0S4LRS7</accession>
<dbReference type="Proteomes" id="UP000198736">
    <property type="component" value="Unassembled WGS sequence"/>
</dbReference>
<keyword evidence="3" id="KW-1185">Reference proteome</keyword>
<dbReference type="STRING" id="1742973.COMA2_50244"/>
<dbReference type="RefSeq" id="WP_175304674.1">
    <property type="nucleotide sequence ID" value="NZ_CZPZ01000032.1"/>
</dbReference>
<dbReference type="EMBL" id="CZPZ01000032">
    <property type="protein sequence ID" value="CUS38740.1"/>
    <property type="molecule type" value="Genomic_DNA"/>
</dbReference>
<name>A0A0S4LRS7_9BACT</name>
<evidence type="ECO:0000256" key="1">
    <source>
        <dbReference type="SAM" id="MobiDB-lite"/>
    </source>
</evidence>
<reference evidence="3" key="1">
    <citation type="submission" date="2015-10" db="EMBL/GenBank/DDBJ databases">
        <authorList>
            <person name="Luecker S."/>
            <person name="Luecker S."/>
        </authorList>
    </citation>
    <scope>NUCLEOTIDE SEQUENCE [LARGE SCALE GENOMIC DNA]</scope>
</reference>